<dbReference type="CDD" id="cd03048">
    <property type="entry name" value="GST_N_Ure2p_like"/>
    <property type="match status" value="1"/>
</dbReference>
<comment type="caution">
    <text evidence="5">The sequence shown here is derived from an EMBL/GenBank/DDBJ whole genome shotgun (WGS) entry which is preliminary data.</text>
</comment>
<dbReference type="InterPro" id="IPR036249">
    <property type="entry name" value="Thioredoxin-like_sf"/>
</dbReference>
<evidence type="ECO:0008006" key="7">
    <source>
        <dbReference type="Google" id="ProtNLM"/>
    </source>
</evidence>
<dbReference type="InterPro" id="IPR004046">
    <property type="entry name" value="GST_C"/>
</dbReference>
<dbReference type="SFLD" id="SFLDG00358">
    <property type="entry name" value="Main_(cytGST)"/>
    <property type="match status" value="1"/>
</dbReference>
<dbReference type="Gene3D" id="3.40.30.10">
    <property type="entry name" value="Glutaredoxin"/>
    <property type="match status" value="1"/>
</dbReference>
<sequence>MGIKTNITLYTEGTPNGLKASIVLEELGLEYKVVTIDFSKHEQKEPWFLEINPNGRIPALTDKGESGQEIKIFESGAILQYIVATYDRDHKISYPYGTKEHWETVSWLMWQMAGIGPMQGQANHFTRFAPEKLAYPITRYISETHRLYRTLDEQLDKNGTGYVVGDRVTVVDIAIWPWVAAHNFSGITSLEKYPAITKWFKELIKRPGFEAGRNVPRPHFHITLNEATEEEMERVAEGGGSGRMRRGREILPFKVGGYVKLGGVLM</sequence>
<dbReference type="Pfam" id="PF02798">
    <property type="entry name" value="GST_N"/>
    <property type="match status" value="1"/>
</dbReference>
<dbReference type="PANTHER" id="PTHR44051">
    <property type="entry name" value="GLUTATHIONE S-TRANSFERASE-RELATED"/>
    <property type="match status" value="1"/>
</dbReference>
<dbReference type="AlphaFoldDB" id="A0AAN6RJM1"/>
<comment type="similarity">
    <text evidence="1 2">Belongs to the GST superfamily.</text>
</comment>
<dbReference type="InterPro" id="IPR004045">
    <property type="entry name" value="Glutathione_S-Trfase_N"/>
</dbReference>
<dbReference type="Pfam" id="PF00043">
    <property type="entry name" value="GST_C"/>
    <property type="match status" value="1"/>
</dbReference>
<dbReference type="SUPFAM" id="SSF52833">
    <property type="entry name" value="Thioredoxin-like"/>
    <property type="match status" value="1"/>
</dbReference>
<evidence type="ECO:0000313" key="5">
    <source>
        <dbReference type="EMBL" id="KAK3210379.1"/>
    </source>
</evidence>
<accession>A0AAN6RJM1</accession>
<name>A0AAN6RJM1_9PLEO</name>
<dbReference type="SUPFAM" id="SSF47616">
    <property type="entry name" value="GST C-terminal domain-like"/>
    <property type="match status" value="1"/>
</dbReference>
<gene>
    <name evidence="5" type="ORF">GRF29_44g2550367</name>
</gene>
<evidence type="ECO:0000259" key="3">
    <source>
        <dbReference type="PROSITE" id="PS50404"/>
    </source>
</evidence>
<feature type="domain" description="GST C-terminal" evidence="4">
    <location>
        <begin position="97"/>
        <end position="220"/>
    </location>
</feature>
<dbReference type="InterPro" id="IPR040079">
    <property type="entry name" value="Glutathione_S-Trfase"/>
</dbReference>
<dbReference type="Proteomes" id="UP001280581">
    <property type="component" value="Unassembled WGS sequence"/>
</dbReference>
<organism evidence="5 6">
    <name type="scientific">Pseudopithomyces chartarum</name>
    <dbReference type="NCBI Taxonomy" id="1892770"/>
    <lineage>
        <taxon>Eukaryota</taxon>
        <taxon>Fungi</taxon>
        <taxon>Dikarya</taxon>
        <taxon>Ascomycota</taxon>
        <taxon>Pezizomycotina</taxon>
        <taxon>Dothideomycetes</taxon>
        <taxon>Pleosporomycetidae</taxon>
        <taxon>Pleosporales</taxon>
        <taxon>Massarineae</taxon>
        <taxon>Didymosphaeriaceae</taxon>
        <taxon>Pseudopithomyces</taxon>
    </lineage>
</organism>
<dbReference type="SFLD" id="SFLDS00019">
    <property type="entry name" value="Glutathione_Transferase_(cytos"/>
    <property type="match status" value="1"/>
</dbReference>
<evidence type="ECO:0000256" key="1">
    <source>
        <dbReference type="ARBA" id="ARBA00007409"/>
    </source>
</evidence>
<evidence type="ECO:0000313" key="6">
    <source>
        <dbReference type="Proteomes" id="UP001280581"/>
    </source>
</evidence>
<dbReference type="InterPro" id="IPR010987">
    <property type="entry name" value="Glutathione-S-Trfase_C-like"/>
</dbReference>
<evidence type="ECO:0000256" key="2">
    <source>
        <dbReference type="RuleBase" id="RU003494"/>
    </source>
</evidence>
<dbReference type="InterPro" id="IPR036282">
    <property type="entry name" value="Glutathione-S-Trfase_C_sf"/>
</dbReference>
<dbReference type="PANTHER" id="PTHR44051:SF8">
    <property type="entry name" value="GLUTATHIONE S-TRANSFERASE GSTA"/>
    <property type="match status" value="1"/>
</dbReference>
<dbReference type="Gene3D" id="1.20.1050.10">
    <property type="match status" value="1"/>
</dbReference>
<protein>
    <recommendedName>
        <fullName evidence="7">Glutathione S-transferase</fullName>
    </recommendedName>
</protein>
<proteinExistence type="inferred from homology"/>
<evidence type="ECO:0000259" key="4">
    <source>
        <dbReference type="PROSITE" id="PS50405"/>
    </source>
</evidence>
<dbReference type="PROSITE" id="PS50404">
    <property type="entry name" value="GST_NTER"/>
    <property type="match status" value="1"/>
</dbReference>
<dbReference type="EMBL" id="WVTA01000005">
    <property type="protein sequence ID" value="KAK3210379.1"/>
    <property type="molecule type" value="Genomic_DNA"/>
</dbReference>
<dbReference type="SFLD" id="SFLDG01151">
    <property type="entry name" value="Main.2:_Nu-like"/>
    <property type="match status" value="1"/>
</dbReference>
<reference evidence="5 6" key="1">
    <citation type="submission" date="2021-02" db="EMBL/GenBank/DDBJ databases">
        <title>Genome assembly of Pseudopithomyces chartarum.</title>
        <authorList>
            <person name="Jauregui R."/>
            <person name="Singh J."/>
            <person name="Voisey C."/>
        </authorList>
    </citation>
    <scope>NUCLEOTIDE SEQUENCE [LARGE SCALE GENOMIC DNA]</scope>
    <source>
        <strain evidence="5 6">AGR01</strain>
    </source>
</reference>
<keyword evidence="6" id="KW-1185">Reference proteome</keyword>
<dbReference type="PROSITE" id="PS50405">
    <property type="entry name" value="GST_CTER"/>
    <property type="match status" value="1"/>
</dbReference>
<feature type="domain" description="GST N-terminal" evidence="3">
    <location>
        <begin position="4"/>
        <end position="90"/>
    </location>
</feature>